<reference evidence="1 2" key="1">
    <citation type="submission" date="2021-07" db="EMBL/GenBank/DDBJ databases">
        <authorList>
            <person name="Palmer J.M."/>
        </authorList>
    </citation>
    <scope>NUCLEOTIDE SEQUENCE [LARGE SCALE GENOMIC DNA]</scope>
    <source>
        <strain evidence="1 2">AT_MEX2019</strain>
        <tissue evidence="1">Muscle</tissue>
    </source>
</reference>
<comment type="caution">
    <text evidence="1">The sequence shown here is derived from an EMBL/GenBank/DDBJ whole genome shotgun (WGS) entry which is preliminary data.</text>
</comment>
<organism evidence="1 2">
    <name type="scientific">Ataeniobius toweri</name>
    <dbReference type="NCBI Taxonomy" id="208326"/>
    <lineage>
        <taxon>Eukaryota</taxon>
        <taxon>Metazoa</taxon>
        <taxon>Chordata</taxon>
        <taxon>Craniata</taxon>
        <taxon>Vertebrata</taxon>
        <taxon>Euteleostomi</taxon>
        <taxon>Actinopterygii</taxon>
        <taxon>Neopterygii</taxon>
        <taxon>Teleostei</taxon>
        <taxon>Neoteleostei</taxon>
        <taxon>Acanthomorphata</taxon>
        <taxon>Ovalentaria</taxon>
        <taxon>Atherinomorphae</taxon>
        <taxon>Cyprinodontiformes</taxon>
        <taxon>Goodeidae</taxon>
        <taxon>Ataeniobius</taxon>
    </lineage>
</organism>
<proteinExistence type="predicted"/>
<dbReference type="Proteomes" id="UP001345963">
    <property type="component" value="Unassembled WGS sequence"/>
</dbReference>
<dbReference type="EMBL" id="JAHUTI010032896">
    <property type="protein sequence ID" value="MED6243192.1"/>
    <property type="molecule type" value="Genomic_DNA"/>
</dbReference>
<protein>
    <submittedName>
        <fullName evidence="1">Uncharacterized protein</fullName>
    </submittedName>
</protein>
<evidence type="ECO:0000313" key="2">
    <source>
        <dbReference type="Proteomes" id="UP001345963"/>
    </source>
</evidence>
<accession>A0ABU7AY70</accession>
<name>A0ABU7AY70_9TELE</name>
<keyword evidence="2" id="KW-1185">Reference proteome</keyword>
<gene>
    <name evidence="1" type="ORF">ATANTOWER_016382</name>
</gene>
<sequence>MAPEYLPASWSYPKPLHDTCEPNRFKNKSSCGGNTFGGKTQLEPSVCTFYMHADQNGTGTGPLIVLHPEQLPLFLRQSQARILPTTTQLQLVC</sequence>
<evidence type="ECO:0000313" key="1">
    <source>
        <dbReference type="EMBL" id="MED6243192.1"/>
    </source>
</evidence>